<dbReference type="OrthoDB" id="10252171at2759"/>
<keyword evidence="13" id="KW-1185">Reference proteome</keyword>
<keyword evidence="4 9" id="KW-0547">Nucleotide-binding</keyword>
<comment type="catalytic activity">
    <reaction evidence="7">
        <text>L-threonyl-[protein] + ATP = O-phospho-L-threonyl-[protein] + ADP + H(+)</text>
        <dbReference type="Rhea" id="RHEA:46608"/>
        <dbReference type="Rhea" id="RHEA-COMP:11060"/>
        <dbReference type="Rhea" id="RHEA-COMP:11605"/>
        <dbReference type="ChEBI" id="CHEBI:15378"/>
        <dbReference type="ChEBI" id="CHEBI:30013"/>
        <dbReference type="ChEBI" id="CHEBI:30616"/>
        <dbReference type="ChEBI" id="CHEBI:61977"/>
        <dbReference type="ChEBI" id="CHEBI:456216"/>
        <dbReference type="EC" id="2.7.11.1"/>
    </reaction>
</comment>
<evidence type="ECO:0000256" key="5">
    <source>
        <dbReference type="ARBA" id="ARBA00022777"/>
    </source>
</evidence>
<dbReference type="Proteomes" id="UP000009168">
    <property type="component" value="Unassembled WGS sequence"/>
</dbReference>
<dbReference type="STRING" id="312017.I7MJD3"/>
<dbReference type="KEGG" id="tet:TTHERM_00670900"/>
<evidence type="ECO:0000256" key="1">
    <source>
        <dbReference type="ARBA" id="ARBA00012513"/>
    </source>
</evidence>
<feature type="binding site" evidence="9">
    <location>
        <position position="33"/>
    </location>
    <ligand>
        <name>ATP</name>
        <dbReference type="ChEBI" id="CHEBI:30616"/>
    </ligand>
</feature>
<name>I7MJD3_TETTS</name>
<dbReference type="InterPro" id="IPR017441">
    <property type="entry name" value="Protein_kinase_ATP_BS"/>
</dbReference>
<dbReference type="PROSITE" id="PS50011">
    <property type="entry name" value="PROTEIN_KINASE_DOM"/>
    <property type="match status" value="1"/>
</dbReference>
<proteinExistence type="inferred from homology"/>
<dbReference type="SMART" id="SM00220">
    <property type="entry name" value="S_TKc"/>
    <property type="match status" value="1"/>
</dbReference>
<organism evidence="12 13">
    <name type="scientific">Tetrahymena thermophila (strain SB210)</name>
    <dbReference type="NCBI Taxonomy" id="312017"/>
    <lineage>
        <taxon>Eukaryota</taxon>
        <taxon>Sar</taxon>
        <taxon>Alveolata</taxon>
        <taxon>Ciliophora</taxon>
        <taxon>Intramacronucleata</taxon>
        <taxon>Oligohymenophorea</taxon>
        <taxon>Hymenostomatida</taxon>
        <taxon>Tetrahymenina</taxon>
        <taxon>Tetrahymenidae</taxon>
        <taxon>Tetrahymena</taxon>
    </lineage>
</organism>
<comment type="catalytic activity">
    <reaction evidence="8">
        <text>L-seryl-[protein] + ATP = O-phospho-L-seryl-[protein] + ADP + H(+)</text>
        <dbReference type="Rhea" id="RHEA:17989"/>
        <dbReference type="Rhea" id="RHEA-COMP:9863"/>
        <dbReference type="Rhea" id="RHEA-COMP:11604"/>
        <dbReference type="ChEBI" id="CHEBI:15378"/>
        <dbReference type="ChEBI" id="CHEBI:29999"/>
        <dbReference type="ChEBI" id="CHEBI:30616"/>
        <dbReference type="ChEBI" id="CHEBI:83421"/>
        <dbReference type="ChEBI" id="CHEBI:456216"/>
        <dbReference type="EC" id="2.7.11.1"/>
    </reaction>
</comment>
<dbReference type="EC" id="2.7.11.1" evidence="1"/>
<dbReference type="GO" id="GO:0005524">
    <property type="term" value="F:ATP binding"/>
    <property type="evidence" value="ECO:0007669"/>
    <property type="project" value="UniProtKB-UniRule"/>
</dbReference>
<keyword evidence="2 10" id="KW-0723">Serine/threonine-protein kinase</keyword>
<dbReference type="Gene3D" id="3.30.200.20">
    <property type="entry name" value="Phosphorylase Kinase, domain 1"/>
    <property type="match status" value="1"/>
</dbReference>
<dbReference type="GeneID" id="7833369"/>
<dbReference type="InterPro" id="IPR000719">
    <property type="entry name" value="Prot_kinase_dom"/>
</dbReference>
<keyword evidence="6 9" id="KW-0067">ATP-binding</keyword>
<dbReference type="InParanoid" id="I7MJD3"/>
<protein>
    <recommendedName>
        <fullName evidence="1">non-specific serine/threonine protein kinase</fullName>
        <ecNumber evidence="1">2.7.11.1</ecNumber>
    </recommendedName>
</protein>
<dbReference type="InterPro" id="IPR011009">
    <property type="entry name" value="Kinase-like_dom_sf"/>
</dbReference>
<feature type="domain" description="Protein kinase" evidence="11">
    <location>
        <begin position="5"/>
        <end position="289"/>
    </location>
</feature>
<evidence type="ECO:0000256" key="3">
    <source>
        <dbReference type="ARBA" id="ARBA00022679"/>
    </source>
</evidence>
<dbReference type="Gene3D" id="1.10.510.10">
    <property type="entry name" value="Transferase(Phosphotransferase) domain 1"/>
    <property type="match status" value="1"/>
</dbReference>
<evidence type="ECO:0000256" key="4">
    <source>
        <dbReference type="ARBA" id="ARBA00022741"/>
    </source>
</evidence>
<dbReference type="RefSeq" id="XP_001026411.2">
    <property type="nucleotide sequence ID" value="XM_001026411.3"/>
</dbReference>
<dbReference type="PANTHER" id="PTHR43895">
    <property type="entry name" value="CALCIUM/CALMODULIN-DEPENDENT PROTEIN KINASE KINASE-RELATED"/>
    <property type="match status" value="1"/>
</dbReference>
<evidence type="ECO:0000256" key="2">
    <source>
        <dbReference type="ARBA" id="ARBA00022527"/>
    </source>
</evidence>
<evidence type="ECO:0000256" key="6">
    <source>
        <dbReference type="ARBA" id="ARBA00022840"/>
    </source>
</evidence>
<evidence type="ECO:0000256" key="10">
    <source>
        <dbReference type="RuleBase" id="RU000304"/>
    </source>
</evidence>
<dbReference type="InterPro" id="IPR008271">
    <property type="entry name" value="Ser/Thr_kinase_AS"/>
</dbReference>
<evidence type="ECO:0000256" key="9">
    <source>
        <dbReference type="PROSITE-ProRule" id="PRU10141"/>
    </source>
</evidence>
<dbReference type="PROSITE" id="PS00108">
    <property type="entry name" value="PROTEIN_KINASE_ST"/>
    <property type="match status" value="1"/>
</dbReference>
<dbReference type="eggNOG" id="KOG0583">
    <property type="taxonomic scope" value="Eukaryota"/>
</dbReference>
<dbReference type="GO" id="GO:0004674">
    <property type="term" value="F:protein serine/threonine kinase activity"/>
    <property type="evidence" value="ECO:0007669"/>
    <property type="project" value="UniProtKB-KW"/>
</dbReference>
<dbReference type="Pfam" id="PF00069">
    <property type="entry name" value="Pkinase"/>
    <property type="match status" value="1"/>
</dbReference>
<keyword evidence="3" id="KW-0808">Transferase</keyword>
<evidence type="ECO:0000256" key="7">
    <source>
        <dbReference type="ARBA" id="ARBA00047899"/>
    </source>
</evidence>
<comment type="similarity">
    <text evidence="10">Belongs to the protein kinase superfamily.</text>
</comment>
<dbReference type="SUPFAM" id="SSF56112">
    <property type="entry name" value="Protein kinase-like (PK-like)"/>
    <property type="match status" value="1"/>
</dbReference>
<evidence type="ECO:0000313" key="13">
    <source>
        <dbReference type="Proteomes" id="UP000009168"/>
    </source>
</evidence>
<sequence>MIENMKKLKQLGTGKTSDVFLYQNNQGQKLAVKQFKSEIGKQIHDQEVSILCELDHPNIISMVSHTSDNIAFEFASSGDIFDYALSKPFEPELARYYMIQLINVLDYIHQQNICHRDLKLENLFLDENFQLKVGDFGLSSFLNSASSQNTLSKQVSSEEMSLNTSSTECSDASSDESHWLYESVGTETYMAPELINKQRYLGEQVDIFAFGVILFSLIHGFPPYQRIAHISDPFYRLLIEKKYAKYWTILEKKTHIKCESSFIDLMNKLLEPNPQKRITLEEIKCHPWMHGEICSQEELVQSMKLRQAAFAKN</sequence>
<evidence type="ECO:0000256" key="8">
    <source>
        <dbReference type="ARBA" id="ARBA00048679"/>
    </source>
</evidence>
<reference evidence="13" key="1">
    <citation type="journal article" date="2006" name="PLoS Biol.">
        <title>Macronuclear genome sequence of the ciliate Tetrahymena thermophila, a model eukaryote.</title>
        <authorList>
            <person name="Eisen J.A."/>
            <person name="Coyne R.S."/>
            <person name="Wu M."/>
            <person name="Wu D."/>
            <person name="Thiagarajan M."/>
            <person name="Wortman J.R."/>
            <person name="Badger J.H."/>
            <person name="Ren Q."/>
            <person name="Amedeo P."/>
            <person name="Jones K.M."/>
            <person name="Tallon L.J."/>
            <person name="Delcher A.L."/>
            <person name="Salzberg S.L."/>
            <person name="Silva J.C."/>
            <person name="Haas B.J."/>
            <person name="Majoros W.H."/>
            <person name="Farzad M."/>
            <person name="Carlton J.M."/>
            <person name="Smith R.K. Jr."/>
            <person name="Garg J."/>
            <person name="Pearlman R.E."/>
            <person name="Karrer K.M."/>
            <person name="Sun L."/>
            <person name="Manning G."/>
            <person name="Elde N.C."/>
            <person name="Turkewitz A.P."/>
            <person name="Asai D.J."/>
            <person name="Wilkes D.E."/>
            <person name="Wang Y."/>
            <person name="Cai H."/>
            <person name="Collins K."/>
            <person name="Stewart B.A."/>
            <person name="Lee S.R."/>
            <person name="Wilamowska K."/>
            <person name="Weinberg Z."/>
            <person name="Ruzzo W.L."/>
            <person name="Wloga D."/>
            <person name="Gaertig J."/>
            <person name="Frankel J."/>
            <person name="Tsao C.-C."/>
            <person name="Gorovsky M.A."/>
            <person name="Keeling P.J."/>
            <person name="Waller R.F."/>
            <person name="Patron N.J."/>
            <person name="Cherry J.M."/>
            <person name="Stover N.A."/>
            <person name="Krieger C.J."/>
            <person name="del Toro C."/>
            <person name="Ryder H.F."/>
            <person name="Williamson S.C."/>
            <person name="Barbeau R.A."/>
            <person name="Hamilton E.P."/>
            <person name="Orias E."/>
        </authorList>
    </citation>
    <scope>NUCLEOTIDE SEQUENCE [LARGE SCALE GENOMIC DNA]</scope>
    <source>
        <strain evidence="13">SB210</strain>
    </source>
</reference>
<accession>I7MJD3</accession>
<keyword evidence="5 12" id="KW-0418">Kinase</keyword>
<gene>
    <name evidence="12" type="ORF">TTHERM_00670900</name>
</gene>
<dbReference type="AlphaFoldDB" id="I7MJD3"/>
<evidence type="ECO:0000313" key="12">
    <source>
        <dbReference type="EMBL" id="EAS06166.2"/>
    </source>
</evidence>
<dbReference type="GO" id="GO:0007165">
    <property type="term" value="P:signal transduction"/>
    <property type="evidence" value="ECO:0007669"/>
    <property type="project" value="TreeGrafter"/>
</dbReference>
<dbReference type="PROSITE" id="PS00107">
    <property type="entry name" value="PROTEIN_KINASE_ATP"/>
    <property type="match status" value="1"/>
</dbReference>
<dbReference type="PANTHER" id="PTHR43895:SF32">
    <property type="entry name" value="SERINE_THREONINE-PROTEIN KINASE CHK1"/>
    <property type="match status" value="1"/>
</dbReference>
<dbReference type="EMBL" id="GG662308">
    <property type="protein sequence ID" value="EAS06166.2"/>
    <property type="molecule type" value="Genomic_DNA"/>
</dbReference>
<evidence type="ECO:0000259" key="11">
    <source>
        <dbReference type="PROSITE" id="PS50011"/>
    </source>
</evidence>